<reference evidence="3" key="1">
    <citation type="submission" date="2022-10" db="EMBL/GenBank/DDBJ databases">
        <title>The complete genomes of actinobacterial strains from the NBC collection.</title>
        <authorList>
            <person name="Joergensen T.S."/>
            <person name="Alvarez Arevalo M."/>
            <person name="Sterndorff E.B."/>
            <person name="Faurdal D."/>
            <person name="Vuksanovic O."/>
            <person name="Mourched A.-S."/>
            <person name="Charusanti P."/>
            <person name="Shaw S."/>
            <person name="Blin K."/>
            <person name="Weber T."/>
        </authorList>
    </citation>
    <scope>NUCLEOTIDE SEQUENCE</scope>
    <source>
        <strain evidence="3">NBC_00189</strain>
    </source>
</reference>
<dbReference type="InterPro" id="IPR011600">
    <property type="entry name" value="Pept_C14_caspase"/>
</dbReference>
<keyword evidence="4" id="KW-1185">Reference proteome</keyword>
<dbReference type="RefSeq" id="WP_328937733.1">
    <property type="nucleotide sequence ID" value="NZ_CP108133.1"/>
</dbReference>
<dbReference type="Proteomes" id="UP001432166">
    <property type="component" value="Chromosome"/>
</dbReference>
<name>A0ABZ1JFE9_9ACTN</name>
<evidence type="ECO:0000313" key="4">
    <source>
        <dbReference type="Proteomes" id="UP001432166"/>
    </source>
</evidence>
<dbReference type="PANTHER" id="PTHR48104:SF30">
    <property type="entry name" value="METACASPASE-1"/>
    <property type="match status" value="1"/>
</dbReference>
<feature type="region of interest" description="Disordered" evidence="1">
    <location>
        <begin position="240"/>
        <end position="259"/>
    </location>
</feature>
<proteinExistence type="predicted"/>
<dbReference type="Pfam" id="PF00656">
    <property type="entry name" value="Peptidase_C14"/>
    <property type="match status" value="1"/>
</dbReference>
<organism evidence="3 4">
    <name type="scientific">Streptomyces tauricus</name>
    <dbReference type="NCBI Taxonomy" id="68274"/>
    <lineage>
        <taxon>Bacteria</taxon>
        <taxon>Bacillati</taxon>
        <taxon>Actinomycetota</taxon>
        <taxon>Actinomycetes</taxon>
        <taxon>Kitasatosporales</taxon>
        <taxon>Streptomycetaceae</taxon>
        <taxon>Streptomyces</taxon>
        <taxon>Streptomyces aurantiacus group</taxon>
    </lineage>
</organism>
<dbReference type="EMBL" id="CP108133">
    <property type="protein sequence ID" value="WTP49754.1"/>
    <property type="molecule type" value="Genomic_DNA"/>
</dbReference>
<dbReference type="Gene3D" id="3.40.50.1460">
    <property type="match status" value="1"/>
</dbReference>
<dbReference type="InterPro" id="IPR050452">
    <property type="entry name" value="Metacaspase"/>
</dbReference>
<evidence type="ECO:0000256" key="1">
    <source>
        <dbReference type="SAM" id="MobiDB-lite"/>
    </source>
</evidence>
<protein>
    <submittedName>
        <fullName evidence="3">Caspase family protein</fullName>
    </submittedName>
</protein>
<sequence>MVRRALLIGAQTYDLTGVAEDVNVMERLLADRGFTDLRVCREAAETGYDGMKDAFRRLVAETGKGDAVVVYYAGHGSLLPLPPALRELHPGRPAHLQYLVPSDHEAGTATDFRGYLAEELTAVLRSLTAITPNVTCVLDCCHSGGMVRAPGSRRIRSVRSQVPVEAGVERSVGLATAPRLPDPDVVRLVACQRLGVAYEDERQGLFTAALARTLEDFRAQPVPWSVLIARIRDRVRQSETLQHPDAGGPSGRLPFSTDVPAQPERLPLRVHGDALRMVGGALFGLERLDRVRLVLPADGTRPGTEAEARVTAVDAADALLDPPPGVPVAPLPPGSYALPVLVHTRHRVRIEVGGPLADALRGRLASSPRLTEADDGARSLVRIRRGQLEVADSAGWLHRRAEETPGPAEVPAAARRVVGLLETIARGERLRGLTDPGPEGFPSGDLRARLEVETRPGSHDFREFRKGDGLRVGDRYRVFAAGRARTQPYVWLLGVGLSGRTSLVTHDQPSGIPMERADGQADEFVWRSGPVEIWWPEDVPAEGARPESVLLLVGDRELDLSPLAGAARHRRSEPAALSALLDAVCEGVRDSRPSDTAAALRYRVFDWHATVEPPPQPPSKQ</sequence>
<accession>A0ABZ1JFE9</accession>
<gene>
    <name evidence="3" type="ORF">OG288_16460</name>
</gene>
<dbReference type="InterPro" id="IPR029030">
    <property type="entry name" value="Caspase-like_dom_sf"/>
</dbReference>
<evidence type="ECO:0000259" key="2">
    <source>
        <dbReference type="Pfam" id="PF00656"/>
    </source>
</evidence>
<feature type="domain" description="Peptidase C14 caspase" evidence="2">
    <location>
        <begin position="3"/>
        <end position="244"/>
    </location>
</feature>
<dbReference type="PANTHER" id="PTHR48104">
    <property type="entry name" value="METACASPASE-4"/>
    <property type="match status" value="1"/>
</dbReference>
<evidence type="ECO:0000313" key="3">
    <source>
        <dbReference type="EMBL" id="WTP49754.1"/>
    </source>
</evidence>
<dbReference type="SUPFAM" id="SSF52129">
    <property type="entry name" value="Caspase-like"/>
    <property type="match status" value="1"/>
</dbReference>